<feature type="domain" description="Glycosyltransferase 2-like" evidence="1">
    <location>
        <begin position="3"/>
        <end position="128"/>
    </location>
</feature>
<dbReference type="EMBL" id="MN739170">
    <property type="protein sequence ID" value="QHS92153.1"/>
    <property type="molecule type" value="Genomic_DNA"/>
</dbReference>
<protein>
    <recommendedName>
        <fullName evidence="1">Glycosyltransferase 2-like domain-containing protein</fullName>
    </recommendedName>
</protein>
<name>A0A6C0BLH8_9ZZZZ</name>
<dbReference type="InterPro" id="IPR029044">
    <property type="entry name" value="Nucleotide-diphossugar_trans"/>
</dbReference>
<dbReference type="PANTHER" id="PTHR22916">
    <property type="entry name" value="GLYCOSYLTRANSFERASE"/>
    <property type="match status" value="1"/>
</dbReference>
<evidence type="ECO:0000259" key="1">
    <source>
        <dbReference type="Pfam" id="PF00535"/>
    </source>
</evidence>
<dbReference type="Pfam" id="PF00535">
    <property type="entry name" value="Glycos_transf_2"/>
    <property type="match status" value="1"/>
</dbReference>
<organism evidence="2">
    <name type="scientific">viral metagenome</name>
    <dbReference type="NCBI Taxonomy" id="1070528"/>
    <lineage>
        <taxon>unclassified sequences</taxon>
        <taxon>metagenomes</taxon>
        <taxon>organismal metagenomes</taxon>
    </lineage>
</organism>
<accession>A0A6C0BLH8</accession>
<dbReference type="InterPro" id="IPR001173">
    <property type="entry name" value="Glyco_trans_2-like"/>
</dbReference>
<dbReference type="GO" id="GO:0016758">
    <property type="term" value="F:hexosyltransferase activity"/>
    <property type="evidence" value="ECO:0007669"/>
    <property type="project" value="UniProtKB-ARBA"/>
</dbReference>
<dbReference type="PANTHER" id="PTHR22916:SF3">
    <property type="entry name" value="UDP-GLCNAC:BETAGAL BETA-1,3-N-ACETYLGLUCOSAMINYLTRANSFERASE-LIKE PROTEIN 1"/>
    <property type="match status" value="1"/>
</dbReference>
<evidence type="ECO:0000313" key="2">
    <source>
        <dbReference type="EMBL" id="QHS92153.1"/>
    </source>
</evidence>
<dbReference type="Gene3D" id="3.90.550.10">
    <property type="entry name" value="Spore Coat Polysaccharide Biosynthesis Protein SpsA, Chain A"/>
    <property type="match status" value="1"/>
</dbReference>
<sequence length="224" mass="25179">MITVLIPLYNGIEYLEEAVRSVHLQIYTGWTCIVGVNGHGETGGEVFEKATAIISSLKDPRFSVINLPDVRGAPDAINALVARSTTPWVAHLDADDTWQPMKLHCQVNTLQINPVIDVIGTYCSYFGTMKGSPNIPGGFVPPDTFTMMNPMIHSSILIKKELAHYTNEFVTYDYDCWLRNLIQNKVFYNVPLQLTYHRVYDESHFNASGKQNPGLVRLKYLGRA</sequence>
<dbReference type="AlphaFoldDB" id="A0A6C0BLH8"/>
<dbReference type="SUPFAM" id="SSF53448">
    <property type="entry name" value="Nucleotide-diphospho-sugar transferases"/>
    <property type="match status" value="1"/>
</dbReference>
<proteinExistence type="predicted"/>
<reference evidence="2" key="1">
    <citation type="journal article" date="2020" name="Nature">
        <title>Giant virus diversity and host interactions through global metagenomics.</title>
        <authorList>
            <person name="Schulz F."/>
            <person name="Roux S."/>
            <person name="Paez-Espino D."/>
            <person name="Jungbluth S."/>
            <person name="Walsh D.A."/>
            <person name="Denef V.J."/>
            <person name="McMahon K.D."/>
            <person name="Konstantinidis K.T."/>
            <person name="Eloe-Fadrosh E.A."/>
            <person name="Kyrpides N.C."/>
            <person name="Woyke T."/>
        </authorList>
    </citation>
    <scope>NUCLEOTIDE SEQUENCE</scope>
    <source>
        <strain evidence="2">GVMAG-M-3300013285-6</strain>
    </source>
</reference>